<name>A0ABW6KJ21_9BACI</name>
<evidence type="ECO:0000313" key="3">
    <source>
        <dbReference type="Proteomes" id="UP001601059"/>
    </source>
</evidence>
<comment type="caution">
    <text evidence="2">The sequence shown here is derived from an EMBL/GenBank/DDBJ whole genome shotgun (WGS) entry which is preliminary data.</text>
</comment>
<reference evidence="2 3" key="1">
    <citation type="submission" date="2024-08" db="EMBL/GenBank/DDBJ databases">
        <title>Two novel Cytobacillus novel species.</title>
        <authorList>
            <person name="Liu G."/>
        </authorList>
    </citation>
    <scope>NUCLEOTIDE SEQUENCE [LARGE SCALE GENOMIC DNA]</scope>
    <source>
        <strain evidence="2 3">FJAT-54145</strain>
    </source>
</reference>
<dbReference type="InterPro" id="IPR029058">
    <property type="entry name" value="AB_hydrolase_fold"/>
</dbReference>
<dbReference type="RefSeq" id="WP_389362849.1">
    <property type="nucleotide sequence ID" value="NZ_JBIACK010000011.1"/>
</dbReference>
<proteinExistence type="predicted"/>
<dbReference type="GO" id="GO:0016787">
    <property type="term" value="F:hydrolase activity"/>
    <property type="evidence" value="ECO:0007669"/>
    <property type="project" value="UniProtKB-KW"/>
</dbReference>
<dbReference type="SUPFAM" id="SSF53474">
    <property type="entry name" value="alpha/beta-Hydrolases"/>
    <property type="match status" value="1"/>
</dbReference>
<dbReference type="EMBL" id="JBIACK010000011">
    <property type="protein sequence ID" value="MFE8702843.1"/>
    <property type="molecule type" value="Genomic_DNA"/>
</dbReference>
<sequence>MSDFTIQLKDGRKIGYIEYGDKTGIPVLFFHGTPGSRLLYLDDDDVAKSLGVRLISIERPGFGLSTPKPNRTLLDWADDVSEVADQFNLHKFSIIGVSGGGAFAAACAFKLSERLHSATLIASATPFPNGKPPKSMMTANKLAFILDKKAPWLMRASYRLHKKIMTEKPEKYIRDTKKGNKHLNEWDRKFLQTDEDVKAMMLHLGEAFRMSVDECVNEPVLLSKPWGFSASEIKTPVYVWHGENDKMSPFDEMKKLAASIPDCETNYIPGAGHFVSEDEQIWREILGKIKKSHPVHE</sequence>
<dbReference type="Proteomes" id="UP001601059">
    <property type="component" value="Unassembled WGS sequence"/>
</dbReference>
<protein>
    <submittedName>
        <fullName evidence="2">Alpha/beta fold hydrolase</fullName>
    </submittedName>
</protein>
<organism evidence="2 3">
    <name type="scientific">Cytobacillus spartinae</name>
    <dbReference type="NCBI Taxonomy" id="3299023"/>
    <lineage>
        <taxon>Bacteria</taxon>
        <taxon>Bacillati</taxon>
        <taxon>Bacillota</taxon>
        <taxon>Bacilli</taxon>
        <taxon>Bacillales</taxon>
        <taxon>Bacillaceae</taxon>
        <taxon>Cytobacillus</taxon>
    </lineage>
</organism>
<feature type="domain" description="AB hydrolase-1" evidence="1">
    <location>
        <begin position="26"/>
        <end position="279"/>
    </location>
</feature>
<dbReference type="PANTHER" id="PTHR45763">
    <property type="entry name" value="HYDROLASE, ALPHA/BETA FOLD FAMILY PROTEIN, EXPRESSED-RELATED"/>
    <property type="match status" value="1"/>
</dbReference>
<dbReference type="InterPro" id="IPR000073">
    <property type="entry name" value="AB_hydrolase_1"/>
</dbReference>
<evidence type="ECO:0000259" key="1">
    <source>
        <dbReference type="Pfam" id="PF00561"/>
    </source>
</evidence>
<keyword evidence="2" id="KW-0378">Hydrolase</keyword>
<dbReference type="Gene3D" id="3.40.50.1820">
    <property type="entry name" value="alpha/beta hydrolase"/>
    <property type="match status" value="1"/>
</dbReference>
<accession>A0ABW6KJ21</accession>
<dbReference type="Pfam" id="PF00561">
    <property type="entry name" value="Abhydrolase_1"/>
    <property type="match status" value="1"/>
</dbReference>
<dbReference type="PANTHER" id="PTHR45763:SF46">
    <property type="entry name" value="AB HYDROLASE-1 DOMAIN-CONTAINING PROTEIN"/>
    <property type="match status" value="1"/>
</dbReference>
<evidence type="ECO:0000313" key="2">
    <source>
        <dbReference type="EMBL" id="MFE8702843.1"/>
    </source>
</evidence>
<keyword evidence="3" id="KW-1185">Reference proteome</keyword>
<gene>
    <name evidence="2" type="ORF">ACFYKX_19750</name>
</gene>